<keyword evidence="1" id="KW-0472">Membrane</keyword>
<dbReference type="Pfam" id="PF01381">
    <property type="entry name" value="HTH_3"/>
    <property type="match status" value="1"/>
</dbReference>
<keyword evidence="1" id="KW-0812">Transmembrane</keyword>
<dbReference type="CDD" id="cd00093">
    <property type="entry name" value="HTH_XRE"/>
    <property type="match status" value="1"/>
</dbReference>
<dbReference type="PROSITE" id="PS50943">
    <property type="entry name" value="HTH_CROC1"/>
    <property type="match status" value="1"/>
</dbReference>
<comment type="caution">
    <text evidence="3">The sequence shown here is derived from an EMBL/GenBank/DDBJ whole genome shotgun (WGS) entry which is preliminary data.</text>
</comment>
<feature type="transmembrane region" description="Helical" evidence="1">
    <location>
        <begin position="6"/>
        <end position="33"/>
    </location>
</feature>
<name>A0A9D2F3X7_9FIRM</name>
<dbReference type="EMBL" id="DXBO01000143">
    <property type="protein sequence ID" value="HIZ49064.1"/>
    <property type="molecule type" value="Genomic_DNA"/>
</dbReference>
<reference evidence="3" key="1">
    <citation type="journal article" date="2021" name="PeerJ">
        <title>Extensive microbial diversity within the chicken gut microbiome revealed by metagenomics and culture.</title>
        <authorList>
            <person name="Gilroy R."/>
            <person name="Ravi A."/>
            <person name="Getino M."/>
            <person name="Pursley I."/>
            <person name="Horton D.L."/>
            <person name="Alikhan N.F."/>
            <person name="Baker D."/>
            <person name="Gharbi K."/>
            <person name="Hall N."/>
            <person name="Watson M."/>
            <person name="Adriaenssens E.M."/>
            <person name="Foster-Nyarko E."/>
            <person name="Jarju S."/>
            <person name="Secka A."/>
            <person name="Antonio M."/>
            <person name="Oren A."/>
            <person name="Chaudhuri R.R."/>
            <person name="La Ragione R."/>
            <person name="Hildebrand F."/>
            <person name="Pallen M.J."/>
        </authorList>
    </citation>
    <scope>NUCLEOTIDE SEQUENCE</scope>
    <source>
        <strain evidence="3">3436</strain>
    </source>
</reference>
<evidence type="ECO:0000313" key="4">
    <source>
        <dbReference type="Proteomes" id="UP000824031"/>
    </source>
</evidence>
<dbReference type="SUPFAM" id="SSF47413">
    <property type="entry name" value="lambda repressor-like DNA-binding domains"/>
    <property type="match status" value="1"/>
</dbReference>
<evidence type="ECO:0000259" key="2">
    <source>
        <dbReference type="PROSITE" id="PS50943"/>
    </source>
</evidence>
<gene>
    <name evidence="3" type="ORF">H9810_10115</name>
</gene>
<dbReference type="Gene3D" id="1.10.260.40">
    <property type="entry name" value="lambda repressor-like DNA-binding domains"/>
    <property type="match status" value="1"/>
</dbReference>
<accession>A0A9D2F3X7</accession>
<keyword evidence="1" id="KW-1133">Transmembrane helix</keyword>
<proteinExistence type="predicted"/>
<dbReference type="InterPro" id="IPR001387">
    <property type="entry name" value="Cro/C1-type_HTH"/>
</dbReference>
<dbReference type="GO" id="GO:0003677">
    <property type="term" value="F:DNA binding"/>
    <property type="evidence" value="ECO:0007669"/>
    <property type="project" value="InterPro"/>
</dbReference>
<dbReference type="Proteomes" id="UP000824031">
    <property type="component" value="Unassembled WGS sequence"/>
</dbReference>
<reference evidence="3" key="2">
    <citation type="submission" date="2021-04" db="EMBL/GenBank/DDBJ databases">
        <authorList>
            <person name="Gilroy R."/>
        </authorList>
    </citation>
    <scope>NUCLEOTIDE SEQUENCE</scope>
    <source>
        <strain evidence="3">3436</strain>
    </source>
</reference>
<dbReference type="InterPro" id="IPR010982">
    <property type="entry name" value="Lambda_DNA-bd_dom_sf"/>
</dbReference>
<evidence type="ECO:0000256" key="1">
    <source>
        <dbReference type="SAM" id="Phobius"/>
    </source>
</evidence>
<organism evidence="3 4">
    <name type="scientific">Candidatus Gemmiger excrementavium</name>
    <dbReference type="NCBI Taxonomy" id="2838608"/>
    <lineage>
        <taxon>Bacteria</taxon>
        <taxon>Bacillati</taxon>
        <taxon>Bacillota</taxon>
        <taxon>Clostridia</taxon>
        <taxon>Eubacteriales</taxon>
        <taxon>Gemmiger</taxon>
    </lineage>
</organism>
<protein>
    <submittedName>
        <fullName evidence="3">Helix-turn-helix domain-containing protein</fullName>
    </submittedName>
</protein>
<dbReference type="AlphaFoldDB" id="A0A9D2F3X7"/>
<sequence length="96" mass="10944">MNTLQLFTLAYVVFNILLLAALAAAAVYLFWLVTRALKTYIRSKEVRQEKKVIARTLGEALKENRLRCQITQEFVAETLGVSRQAVSKWERGGSLR</sequence>
<feature type="domain" description="HTH cro/C1-type" evidence="2">
    <location>
        <begin position="61"/>
        <end position="92"/>
    </location>
</feature>
<evidence type="ECO:0000313" key="3">
    <source>
        <dbReference type="EMBL" id="HIZ49064.1"/>
    </source>
</evidence>